<dbReference type="PROSITE" id="PS50123">
    <property type="entry name" value="CHER"/>
    <property type="match status" value="1"/>
</dbReference>
<feature type="domain" description="CheR-type methyltransferase" evidence="1">
    <location>
        <begin position="21"/>
        <end position="282"/>
    </location>
</feature>
<dbReference type="EMBL" id="NRRY01000030">
    <property type="protein sequence ID" value="MBK1620041.1"/>
    <property type="molecule type" value="Genomic_DNA"/>
</dbReference>
<evidence type="ECO:0000259" key="1">
    <source>
        <dbReference type="PROSITE" id="PS50123"/>
    </source>
</evidence>
<dbReference type="SMART" id="SM00138">
    <property type="entry name" value="MeTrc"/>
    <property type="match status" value="1"/>
</dbReference>
<dbReference type="InterPro" id="IPR029063">
    <property type="entry name" value="SAM-dependent_MTases_sf"/>
</dbReference>
<name>A0A9X1B5N4_9GAMM</name>
<dbReference type="Proteomes" id="UP001138768">
    <property type="component" value="Unassembled WGS sequence"/>
</dbReference>
<evidence type="ECO:0000313" key="2">
    <source>
        <dbReference type="EMBL" id="MBK1620041.1"/>
    </source>
</evidence>
<dbReference type="PANTHER" id="PTHR24422">
    <property type="entry name" value="CHEMOTAXIS PROTEIN METHYLTRANSFERASE"/>
    <property type="match status" value="1"/>
</dbReference>
<dbReference type="SUPFAM" id="SSF47757">
    <property type="entry name" value="Chemotaxis receptor methyltransferase CheR, N-terminal domain"/>
    <property type="match status" value="1"/>
</dbReference>
<dbReference type="PANTHER" id="PTHR24422:SF10">
    <property type="entry name" value="CHEMOTAXIS PROTEIN METHYLTRANSFERASE 2"/>
    <property type="match status" value="1"/>
</dbReference>
<dbReference type="AlphaFoldDB" id="A0A9X1B5N4"/>
<dbReference type="InterPro" id="IPR000780">
    <property type="entry name" value="CheR_MeTrfase"/>
</dbReference>
<evidence type="ECO:0000313" key="3">
    <source>
        <dbReference type="Proteomes" id="UP001138768"/>
    </source>
</evidence>
<organism evidence="2 3">
    <name type="scientific">Lamprobacter modestohalophilus</name>
    <dbReference type="NCBI Taxonomy" id="1064514"/>
    <lineage>
        <taxon>Bacteria</taxon>
        <taxon>Pseudomonadati</taxon>
        <taxon>Pseudomonadota</taxon>
        <taxon>Gammaproteobacteria</taxon>
        <taxon>Chromatiales</taxon>
        <taxon>Chromatiaceae</taxon>
        <taxon>Lamprobacter</taxon>
    </lineage>
</organism>
<proteinExistence type="predicted"/>
<dbReference type="PRINTS" id="PR00996">
    <property type="entry name" value="CHERMTFRASE"/>
</dbReference>
<dbReference type="GO" id="GO:0008757">
    <property type="term" value="F:S-adenosylmethionine-dependent methyltransferase activity"/>
    <property type="evidence" value="ECO:0007669"/>
    <property type="project" value="InterPro"/>
</dbReference>
<comment type="caution">
    <text evidence="2">The sequence shown here is derived from an EMBL/GenBank/DDBJ whole genome shotgun (WGS) entry which is preliminary data.</text>
</comment>
<dbReference type="Gene3D" id="3.40.50.150">
    <property type="entry name" value="Vaccinia Virus protein VP39"/>
    <property type="match status" value="1"/>
</dbReference>
<reference evidence="2 3" key="1">
    <citation type="journal article" date="2020" name="Microorganisms">
        <title>Osmotic Adaptation and Compatible Solute Biosynthesis of Phototrophic Bacteria as Revealed from Genome Analyses.</title>
        <authorList>
            <person name="Imhoff J.F."/>
            <person name="Rahn T."/>
            <person name="Kunzel S."/>
            <person name="Keller A."/>
            <person name="Neulinger S.C."/>
        </authorList>
    </citation>
    <scope>NUCLEOTIDE SEQUENCE [LARGE SCALE GENOMIC DNA]</scope>
    <source>
        <strain evidence="2 3">DSM 25653</strain>
    </source>
</reference>
<dbReference type="Pfam" id="PF01739">
    <property type="entry name" value="CheR"/>
    <property type="match status" value="1"/>
</dbReference>
<dbReference type="SUPFAM" id="SSF53335">
    <property type="entry name" value="S-adenosyl-L-methionine-dependent methyltransferases"/>
    <property type="match status" value="1"/>
</dbReference>
<protein>
    <recommendedName>
        <fullName evidence="1">CheR-type methyltransferase domain-containing protein</fullName>
    </recommendedName>
</protein>
<accession>A0A9X1B5N4</accession>
<keyword evidence="3" id="KW-1185">Reference proteome</keyword>
<sequence length="284" mass="32060">MCRRLPTEQTKVTEQLAIAKRLIHERLGLRFEGLRERQLRRALTQRLQATTSASPATYLELLRRSAPEMDALASLVTINETFFDREPHHLQLLADHLLPGLLAARKGAEPIGILSLGCSSGEEPYSLAMTVQERWGRQATALMRITGADLDSTRIALARAGCYHTHALRELSAQRRQQWFVVQDAHHYCLQPQIQQAVRFQVVNVLDAQLPSLLGQQDLVFYRNISIYFDIPTRTKVLQNIKRLLKPGGFLVVGTTEVLSNDLGVFRLVEQKGSWYFVNAPPAA</sequence>
<dbReference type="InterPro" id="IPR050903">
    <property type="entry name" value="Bact_Chemotaxis_MeTrfase"/>
</dbReference>
<dbReference type="InterPro" id="IPR022642">
    <property type="entry name" value="CheR_C"/>
</dbReference>
<gene>
    <name evidence="2" type="ORF">CKO42_16650</name>
</gene>